<dbReference type="EMBL" id="FRBD01000042">
    <property type="protein sequence ID" value="SHL26133.1"/>
    <property type="molecule type" value="Genomic_DNA"/>
</dbReference>
<organism evidence="1 2">
    <name type="scientific">Xylanibacter ruminicola</name>
    <name type="common">Prevotella ruminicola</name>
    <dbReference type="NCBI Taxonomy" id="839"/>
    <lineage>
        <taxon>Bacteria</taxon>
        <taxon>Pseudomonadati</taxon>
        <taxon>Bacteroidota</taxon>
        <taxon>Bacteroidia</taxon>
        <taxon>Bacteroidales</taxon>
        <taxon>Prevotellaceae</taxon>
        <taxon>Xylanibacter</taxon>
    </lineage>
</organism>
<proteinExistence type="predicted"/>
<evidence type="ECO:0000313" key="2">
    <source>
        <dbReference type="Proteomes" id="UP000184130"/>
    </source>
</evidence>
<accession>A0A1M6Z6Q7</accession>
<sequence>MPEFAISFMSSAIVFWLAASSPIMRIFSFGNDTKKTWEQLLPLVPHPKALALPDIEERATQKPTSI</sequence>
<gene>
    <name evidence="1" type="ORF">SAMN05216463_1424</name>
</gene>
<dbReference type="Proteomes" id="UP000184130">
    <property type="component" value="Unassembled WGS sequence"/>
</dbReference>
<protein>
    <submittedName>
        <fullName evidence="1">Uncharacterized protein</fullName>
    </submittedName>
</protein>
<reference evidence="1 2" key="1">
    <citation type="submission" date="2016-11" db="EMBL/GenBank/DDBJ databases">
        <authorList>
            <person name="Jaros S."/>
            <person name="Januszkiewicz K."/>
            <person name="Wedrychowicz H."/>
        </authorList>
    </citation>
    <scope>NUCLEOTIDE SEQUENCE [LARGE SCALE GENOMIC DNA]</scope>
    <source>
        <strain evidence="1 2">KHT3</strain>
    </source>
</reference>
<dbReference type="AlphaFoldDB" id="A0A1M6Z6Q7"/>
<name>A0A1M6Z6Q7_XYLRU</name>
<evidence type="ECO:0000313" key="1">
    <source>
        <dbReference type="EMBL" id="SHL26133.1"/>
    </source>
</evidence>